<dbReference type="PANTHER" id="PTHR33747">
    <property type="entry name" value="UPF0225 PROTEIN SCO1677"/>
    <property type="match status" value="1"/>
</dbReference>
<evidence type="ECO:0000313" key="2">
    <source>
        <dbReference type="Proteomes" id="UP000017118"/>
    </source>
</evidence>
<dbReference type="Proteomes" id="UP000017118">
    <property type="component" value="Chromosome"/>
</dbReference>
<dbReference type="PATRIC" id="fig|1345695.10.peg.4585"/>
<dbReference type="PANTHER" id="PTHR33747:SF1">
    <property type="entry name" value="ADENYLATE CYCLASE-ASSOCIATED CAP C-TERMINAL DOMAIN-CONTAINING PROTEIN"/>
    <property type="match status" value="1"/>
</dbReference>
<proteinExistence type="predicted"/>
<dbReference type="SUPFAM" id="SSF103642">
    <property type="entry name" value="Sec-C motif"/>
    <property type="match status" value="1"/>
</dbReference>
<reference evidence="1 2" key="1">
    <citation type="journal article" date="2013" name="Genome Announc.">
        <title>Complete Genome Sequence of the Solvent Producer Clostridium saccharobutylicum NCP262 (DSM 13864).</title>
        <authorList>
            <person name="Poehlein A."/>
            <person name="Hartwich K."/>
            <person name="Krabben P."/>
            <person name="Ehrenreich A."/>
            <person name="Liebl W."/>
            <person name="Durre P."/>
            <person name="Gottschalk G."/>
            <person name="Daniel R."/>
        </authorList>
    </citation>
    <scope>NUCLEOTIDE SEQUENCE [LARGE SCALE GENOMIC DNA]</scope>
    <source>
        <strain evidence="1">DSM 13864</strain>
    </source>
</reference>
<dbReference type="eggNOG" id="COG3012">
    <property type="taxonomic scope" value="Bacteria"/>
</dbReference>
<dbReference type="KEGG" id="csb:CLSA_c45080"/>
<name>U5MXY9_CLOSA</name>
<dbReference type="RefSeq" id="WP_022750771.1">
    <property type="nucleotide sequence ID" value="NC_022571.1"/>
</dbReference>
<dbReference type="GeneID" id="55476763"/>
<evidence type="ECO:0000313" key="1">
    <source>
        <dbReference type="EMBL" id="AGX45435.1"/>
    </source>
</evidence>
<keyword evidence="2" id="KW-1185">Reference proteome</keyword>
<dbReference type="Pfam" id="PF02810">
    <property type="entry name" value="SEC-C"/>
    <property type="match status" value="1"/>
</dbReference>
<dbReference type="Gene3D" id="3.10.450.50">
    <property type="match status" value="1"/>
</dbReference>
<dbReference type="InterPro" id="IPR004027">
    <property type="entry name" value="SEC_C_motif"/>
</dbReference>
<protein>
    <submittedName>
        <fullName evidence="1">SEC-C motif domain protein</fullName>
    </submittedName>
</protein>
<sequence length="167" mass="19407">MSLYTNWTDMVVDYVKTKGENAFWAEYSKLEKGIYKDLLANHKEAKKTTINELSKEYNSSVEFTMGFIDGINDSLKKPYDLEAIEADTELVLDINLETLYYNMLDAKAEYLYTLPQWDGIFSEEKRNEIQKQYKESKIVRNTEKVGRNDLCPCGSGKKYKKCCGKNQ</sequence>
<organism evidence="1 2">
    <name type="scientific">Clostridium saccharobutylicum DSM 13864</name>
    <dbReference type="NCBI Taxonomy" id="1345695"/>
    <lineage>
        <taxon>Bacteria</taxon>
        <taxon>Bacillati</taxon>
        <taxon>Bacillota</taxon>
        <taxon>Clostridia</taxon>
        <taxon>Eubacteriales</taxon>
        <taxon>Clostridiaceae</taxon>
        <taxon>Clostridium</taxon>
    </lineage>
</organism>
<dbReference type="HOGENOM" id="CLU_1599882_0_0_9"/>
<gene>
    <name evidence="1" type="ORF">CLSA_c45080</name>
</gene>
<dbReference type="AlphaFoldDB" id="U5MXY9"/>
<dbReference type="EMBL" id="CP006721">
    <property type="protein sequence ID" value="AGX45435.1"/>
    <property type="molecule type" value="Genomic_DNA"/>
</dbReference>
<dbReference type="NCBIfam" id="NF004088">
    <property type="entry name" value="PRK05590.1"/>
    <property type="match status" value="1"/>
</dbReference>
<accession>U5MXY9</accession>
<dbReference type="OrthoDB" id="5872at2"/>